<name>A0ABT2D5X6_9BURK</name>
<protein>
    <submittedName>
        <fullName evidence="2">Uncharacterized protein</fullName>
    </submittedName>
</protein>
<feature type="transmembrane region" description="Helical" evidence="1">
    <location>
        <begin position="96"/>
        <end position="114"/>
    </location>
</feature>
<dbReference type="RefSeq" id="WP_258820288.1">
    <property type="nucleotide sequence ID" value="NZ_JANUHB010000001.1"/>
</dbReference>
<dbReference type="EMBL" id="JANUHB010000001">
    <property type="protein sequence ID" value="MCS0806498.1"/>
    <property type="molecule type" value="Genomic_DNA"/>
</dbReference>
<proteinExistence type="predicted"/>
<keyword evidence="3" id="KW-1185">Reference proteome</keyword>
<evidence type="ECO:0000256" key="1">
    <source>
        <dbReference type="SAM" id="Phobius"/>
    </source>
</evidence>
<feature type="transmembrane region" description="Helical" evidence="1">
    <location>
        <begin position="66"/>
        <end position="84"/>
    </location>
</feature>
<reference evidence="2 3" key="1">
    <citation type="submission" date="2022-08" db="EMBL/GenBank/DDBJ databases">
        <title>Reclassification of Massilia species as members of the genera Telluria, Duganella, Pseudoduganella, Mokoshia gen. nov. and Zemynaea gen. nov. using orthogonal and non-orthogonal genome-based approaches.</title>
        <authorList>
            <person name="Bowman J.P."/>
        </authorList>
    </citation>
    <scope>NUCLEOTIDE SEQUENCE [LARGE SCALE GENOMIC DNA]</scope>
    <source>
        <strain evidence="2 3">JCM 31605</strain>
    </source>
</reference>
<evidence type="ECO:0000313" key="3">
    <source>
        <dbReference type="Proteomes" id="UP001206126"/>
    </source>
</evidence>
<keyword evidence="1" id="KW-0472">Membrane</keyword>
<evidence type="ECO:0000313" key="2">
    <source>
        <dbReference type="EMBL" id="MCS0806498.1"/>
    </source>
</evidence>
<sequence>MFFADAALAAQVLLPLGAVAVLAWLFANAEIHIEGDAGWAAALPTWRIEEHWLLDIFWGGRPLTGYHVWVFSFVGFVFHFPLFFMAQWSPQLEARVAACVMFFWIVEDYLWFVLNPAFGWRRFKPAYVPWHKRWVLGAPVDYWMFGGLGALLYWLSF</sequence>
<keyword evidence="1" id="KW-0812">Transmembrane</keyword>
<dbReference type="Proteomes" id="UP001206126">
    <property type="component" value="Unassembled WGS sequence"/>
</dbReference>
<accession>A0ABT2D5X6</accession>
<organism evidence="2 3">
    <name type="scientific">Massilia agilis</name>
    <dbReference type="NCBI Taxonomy" id="1811226"/>
    <lineage>
        <taxon>Bacteria</taxon>
        <taxon>Pseudomonadati</taxon>
        <taxon>Pseudomonadota</taxon>
        <taxon>Betaproteobacteria</taxon>
        <taxon>Burkholderiales</taxon>
        <taxon>Oxalobacteraceae</taxon>
        <taxon>Telluria group</taxon>
        <taxon>Massilia</taxon>
    </lineage>
</organism>
<comment type="caution">
    <text evidence="2">The sequence shown here is derived from an EMBL/GenBank/DDBJ whole genome shotgun (WGS) entry which is preliminary data.</text>
</comment>
<gene>
    <name evidence="2" type="ORF">NX774_00985</name>
</gene>
<keyword evidence="1" id="KW-1133">Transmembrane helix</keyword>
<feature type="transmembrane region" description="Helical" evidence="1">
    <location>
        <begin position="134"/>
        <end position="155"/>
    </location>
</feature>